<reference evidence="14 15" key="1">
    <citation type="journal article" date="2024" name="J Genomics">
        <title>Draft genome sequencing and assembly of Favolaschia claudopus CIRM-BRFM 2984 isolated from oak limbs.</title>
        <authorList>
            <person name="Navarro D."/>
            <person name="Drula E."/>
            <person name="Chaduli D."/>
            <person name="Cazenave R."/>
            <person name="Ahrendt S."/>
            <person name="Wang J."/>
            <person name="Lipzen A."/>
            <person name="Daum C."/>
            <person name="Barry K."/>
            <person name="Grigoriev I.V."/>
            <person name="Favel A."/>
            <person name="Rosso M.N."/>
            <person name="Martin F."/>
        </authorList>
    </citation>
    <scope>NUCLEOTIDE SEQUENCE [LARGE SCALE GENOMIC DNA]</scope>
    <source>
        <strain evidence="14 15">CIRM-BRFM 2984</strain>
    </source>
</reference>
<dbReference type="PANTHER" id="PTHR13190:SF1">
    <property type="entry name" value="AUTOPHAGY-RELATED 2, ISOFORM A"/>
    <property type="match status" value="1"/>
</dbReference>
<dbReference type="GO" id="GO:0000045">
    <property type="term" value="P:autophagosome assembly"/>
    <property type="evidence" value="ECO:0007669"/>
    <property type="project" value="TreeGrafter"/>
</dbReference>
<evidence type="ECO:0000256" key="13">
    <source>
        <dbReference type="SAM" id="MobiDB-lite"/>
    </source>
</evidence>
<accession>A0AAW0B440</accession>
<dbReference type="Pfam" id="PF13329">
    <property type="entry name" value="ATG2_CAD"/>
    <property type="match status" value="1"/>
</dbReference>
<evidence type="ECO:0000313" key="14">
    <source>
        <dbReference type="EMBL" id="KAK7020554.1"/>
    </source>
</evidence>
<keyword evidence="6" id="KW-0256">Endoplasmic reticulum</keyword>
<feature type="region of interest" description="Disordered" evidence="13">
    <location>
        <begin position="294"/>
        <end position="316"/>
    </location>
</feature>
<keyword evidence="5" id="KW-0813">Transport</keyword>
<evidence type="ECO:0000313" key="15">
    <source>
        <dbReference type="Proteomes" id="UP001362999"/>
    </source>
</evidence>
<dbReference type="EMBL" id="JAWWNJ010000041">
    <property type="protein sequence ID" value="KAK7020554.1"/>
    <property type="molecule type" value="Genomic_DNA"/>
</dbReference>
<evidence type="ECO:0000256" key="12">
    <source>
        <dbReference type="ARBA" id="ARBA00024631"/>
    </source>
</evidence>
<dbReference type="GO" id="GO:0034045">
    <property type="term" value="C:phagophore assembly site membrane"/>
    <property type="evidence" value="ECO:0007669"/>
    <property type="project" value="UniProtKB-SubCell"/>
</dbReference>
<comment type="caution">
    <text evidence="14">The sequence shown here is derived from an EMBL/GenBank/DDBJ whole genome shotgun (WGS) entry which is preliminary data.</text>
</comment>
<feature type="region of interest" description="Disordered" evidence="13">
    <location>
        <begin position="712"/>
        <end position="748"/>
    </location>
</feature>
<keyword evidence="15" id="KW-1185">Reference proteome</keyword>
<comment type="similarity">
    <text evidence="3">Belongs to the ATG2 family.</text>
</comment>
<feature type="compositionally biased region" description="Polar residues" evidence="13">
    <location>
        <begin position="1829"/>
        <end position="1839"/>
    </location>
</feature>
<evidence type="ECO:0000256" key="11">
    <source>
        <dbReference type="ARBA" id="ARBA00024615"/>
    </source>
</evidence>
<comment type="subcellular location">
    <subcellularLocation>
        <location evidence="1">Endoplasmic reticulum membrane</location>
        <topology evidence="1">Peripheral membrane protein</topology>
    </subcellularLocation>
    <subcellularLocation>
        <location evidence="2">Preautophagosomal structure membrane</location>
        <topology evidence="2">Peripheral membrane protein</topology>
    </subcellularLocation>
</comment>
<dbReference type="GO" id="GO:0061723">
    <property type="term" value="P:glycophagy"/>
    <property type="evidence" value="ECO:0007669"/>
    <property type="project" value="TreeGrafter"/>
</dbReference>
<feature type="region of interest" description="Disordered" evidence="13">
    <location>
        <begin position="979"/>
        <end position="998"/>
    </location>
</feature>
<evidence type="ECO:0000256" key="7">
    <source>
        <dbReference type="ARBA" id="ARBA00023006"/>
    </source>
</evidence>
<keyword evidence="8" id="KW-0445">Lipid transport</keyword>
<dbReference type="GO" id="GO:0061908">
    <property type="term" value="C:phagophore"/>
    <property type="evidence" value="ECO:0007669"/>
    <property type="project" value="TreeGrafter"/>
</dbReference>
<protein>
    <recommendedName>
        <fullName evidence="4">Autophagy-related protein 2</fullName>
    </recommendedName>
</protein>
<dbReference type="GO" id="GO:0034727">
    <property type="term" value="P:piecemeal microautophagy of the nucleus"/>
    <property type="evidence" value="ECO:0007669"/>
    <property type="project" value="TreeGrafter"/>
</dbReference>
<evidence type="ECO:0000256" key="9">
    <source>
        <dbReference type="ARBA" id="ARBA00023136"/>
    </source>
</evidence>
<dbReference type="GO" id="GO:0032266">
    <property type="term" value="F:phosphatidylinositol-3-phosphate binding"/>
    <property type="evidence" value="ECO:0007669"/>
    <property type="project" value="TreeGrafter"/>
</dbReference>
<dbReference type="PANTHER" id="PTHR13190">
    <property type="entry name" value="AUTOPHAGY-RELATED 2, ISOFORM A"/>
    <property type="match status" value="1"/>
</dbReference>
<dbReference type="InterPro" id="IPR026849">
    <property type="entry name" value="ATG2"/>
</dbReference>
<gene>
    <name evidence="14" type="ORF">R3P38DRAFT_2970137</name>
</gene>
<comment type="catalytic activity">
    <reaction evidence="12">
        <text>a 1,2-diacyl-sn-glycero-3-phosphocholine(in) = a 1,2-diacyl-sn-glycero-3-phosphocholine(out)</text>
        <dbReference type="Rhea" id="RHEA:38571"/>
        <dbReference type="ChEBI" id="CHEBI:57643"/>
    </reaction>
</comment>
<keyword evidence="7" id="KW-0072">Autophagy</keyword>
<evidence type="ECO:0000256" key="8">
    <source>
        <dbReference type="ARBA" id="ARBA00023055"/>
    </source>
</evidence>
<name>A0AAW0B440_9AGAR</name>
<dbReference type="GO" id="GO:0006869">
    <property type="term" value="P:lipid transport"/>
    <property type="evidence" value="ECO:0007669"/>
    <property type="project" value="UniProtKB-KW"/>
</dbReference>
<dbReference type="GO" id="GO:0043495">
    <property type="term" value="F:protein-membrane adaptor activity"/>
    <property type="evidence" value="ECO:0007669"/>
    <property type="project" value="TreeGrafter"/>
</dbReference>
<dbReference type="GO" id="GO:0000422">
    <property type="term" value="P:autophagy of mitochondrion"/>
    <property type="evidence" value="ECO:0007669"/>
    <property type="project" value="TreeGrafter"/>
</dbReference>
<feature type="compositionally biased region" description="Acidic residues" evidence="13">
    <location>
        <begin position="718"/>
        <end position="731"/>
    </location>
</feature>
<keyword evidence="9" id="KW-0472">Membrane</keyword>
<proteinExistence type="inferred from homology"/>
<comment type="catalytic activity">
    <reaction evidence="11">
        <text>a 1,2-diacyl-sn-glycero-3-phosphoethanolamine(in) = a 1,2-diacyl-sn-glycero-3-phosphoethanolamine(out)</text>
        <dbReference type="Rhea" id="RHEA:38895"/>
        <dbReference type="ChEBI" id="CHEBI:64612"/>
    </reaction>
</comment>
<dbReference type="GO" id="GO:0061709">
    <property type="term" value="P:reticulophagy"/>
    <property type="evidence" value="ECO:0007669"/>
    <property type="project" value="TreeGrafter"/>
</dbReference>
<evidence type="ECO:0000256" key="3">
    <source>
        <dbReference type="ARBA" id="ARBA00009714"/>
    </source>
</evidence>
<evidence type="ECO:0000256" key="4">
    <source>
        <dbReference type="ARBA" id="ARBA00018070"/>
    </source>
</evidence>
<feature type="region of interest" description="Disordered" evidence="13">
    <location>
        <begin position="1827"/>
        <end position="1859"/>
    </location>
</feature>
<evidence type="ECO:0000256" key="2">
    <source>
        <dbReference type="ARBA" id="ARBA00004623"/>
    </source>
</evidence>
<dbReference type="GO" id="GO:0005789">
    <property type="term" value="C:endoplasmic reticulum membrane"/>
    <property type="evidence" value="ECO:0007669"/>
    <property type="project" value="UniProtKB-SubCell"/>
</dbReference>
<dbReference type="Proteomes" id="UP001362999">
    <property type="component" value="Unassembled WGS sequence"/>
</dbReference>
<evidence type="ECO:0000256" key="1">
    <source>
        <dbReference type="ARBA" id="ARBA00004406"/>
    </source>
</evidence>
<evidence type="ECO:0000256" key="6">
    <source>
        <dbReference type="ARBA" id="ARBA00022824"/>
    </source>
</evidence>
<evidence type="ECO:0000256" key="5">
    <source>
        <dbReference type="ARBA" id="ARBA00022448"/>
    </source>
</evidence>
<sequence>MSWFPSWIPTLPSISFALPASIQGRFISFVLKKSLGHLVKPGQLDIDQIDSQIGSGYVQVNDIQLDDQSINSALLGLPIQLHEGSISRVTARIPWPNPLTSTVGLSLDSLNLTFHVLPSSASAPSASQNLADSVASIADSFIHDELSTKEETALRESFHPDLVDDHNVPGGLDPFISAPEEREFHGEADPPGISLFASLIERLLARFEFDAVNTKITLIHPDHTSFSICVPEIMYRTESRSNEQDASQQELSSAGETRMITVSGLSVTARNLRSLVAQAATPLSSHMHADLLTTALSPPHTPRPASPASSSSSLDDDAQFAMSQSLAFLPPRSISPTSSVASSMYHSAISEGSPEADEEMGSGDASIALAPIIEPSPSVPFSEYREPTSSSEVIFSLGPDSLVLRLQTPASQGASSPHSIIAPGDLKLTLETGVMGCALRPWHITGVLGLLDVVTNPSPSKETVSTRSENPAGADAQGLAMNLEMRIRGAVMVLLPPGAPDTGLLVDFFQRPHIPPKFPSSYLRVHLESVAASLVLGTAKLGPSDGGDFTLSLGDISALVFHHTATGDSLSASPLLITDHHLSAQYPVSHHHSTPNDADVSLPTFEVIDWTEPKHGSVGMKVSHWRTKFHPKSAKLRGGSRVETTSLIADRATNAQLPPAILITGKRHMLKRTTSTTVEVIVEPLHVFLDLGYSISGVLPFLDELAGQMQSSSTAMASEDDFSDEDSDEDTPPASPRARISAKEREKERRRLEKMVLEDLNLDLDYKIRPHSTSKVPKRRRRTERSKTTVSIKTEMLRVQLRCPSGATSRSGALVIDIHNVDVTLGASKSTTRFASQTSVPFANTGDNESLLSVELQRIVVAGSGLKDSIATAFLSIGPLASENDEDAEFPALLPRITVSQSTRSHRSSPSTVAFVAQIPSVLAHISKPLLDGLQYLADDVTQLLQRAFASEGGESRNADGQDSGLIGSRFFAKSRTGSISSGSTIRRSRANPPESTSVLKTEITEARIRIMLPRESASVLPFDINASDLEVLVELKPQGKDQTIITVAAMGMEIKDSTAAGVSEPLLSLTAPRGLASAARPLVKLVFTSLVIPETTAKESRIRVALWGFTCNLTPDIRWTSDLGLFFKPPPGAFEAVIPTERTHISLNVSEGSVRISASTHPGALVIHAGALDFSTSVDSDSPDSTFRSSVTELAILMIDNLADATDPDARNHSGVRFWRKSGFALLTEVFGLDLVVQSSKSLSPPDTSVLINRLGLRLHLCADSLTAVSEFAQDLATSFKPVSEEDFIPRPKPEPAVLSQHPVSHESLMASVDDMAFNRLPQVGSAPDMIDDDLPTNSDYLDESFGAAGGLREFRDEDLDEFDKAEETVKMLRPEGLRIVEHHFDTLPPDTSNGSPNLGLTNVQVRVHKADVTLFLYDGYDWVRTRKTIEEQVKEMRRRLAKIRQLVAGGQTQDPSFEGTSTVLFNSVYIGLDQDVDELEPAALIAAIDEELKDDFETISQSSWQSLRPAAGTQPPPIRAAKVHGKRLTRSKTSSIEFQLMGVKAEVDQYRPNEPLVSRTLVTVKDLEILDHIKTSTWKKFLTQSRSDARGNIRETDSNMVRVELKSLRPVPSHPSEEARLRAKILPLRLYVDQDALDFLKKFFSFKDSQSPTSAESASDSDGGIYFQLAEIFPVDLKLDYKPRRVDYRALREGKTIELMNFFHFDGAEMTLRHITLAGITGWPRLFDMLNDLWTPDVKATQLVDVISGVAPIRSMVNVGSGVADLVLLPIAQYKKDGRIVRGVQKGTTAFFQSTAVEAIKLGARLATGTQVILEQAEGVLGGQFKDSPTATVQPTARSEHVHYGQSGSDEEDEPEDLFSRYAEQPVDLKEGVQSAYKSLQRNLSSAAQTILAVPMEVYERSGNEGPVKSVIRAVPIAVLKPMIGASEAVSKTLLGLHNTLDPNVRHENEAKYKQR</sequence>
<organism evidence="14 15">
    <name type="scientific">Favolaschia claudopus</name>
    <dbReference type="NCBI Taxonomy" id="2862362"/>
    <lineage>
        <taxon>Eukaryota</taxon>
        <taxon>Fungi</taxon>
        <taxon>Dikarya</taxon>
        <taxon>Basidiomycota</taxon>
        <taxon>Agaricomycotina</taxon>
        <taxon>Agaricomycetes</taxon>
        <taxon>Agaricomycetidae</taxon>
        <taxon>Agaricales</taxon>
        <taxon>Marasmiineae</taxon>
        <taxon>Mycenaceae</taxon>
        <taxon>Favolaschia</taxon>
    </lineage>
</organism>
<comment type="catalytic activity">
    <reaction evidence="10">
        <text>a 1,2-diacyl-sn-glycero-3-phospho-L-serine(in) = a 1,2-diacyl-sn-glycero-3-phospho-L-serine(out)</text>
        <dbReference type="Rhea" id="RHEA:38663"/>
        <dbReference type="ChEBI" id="CHEBI:57262"/>
    </reaction>
</comment>
<evidence type="ECO:0000256" key="10">
    <source>
        <dbReference type="ARBA" id="ARBA00024479"/>
    </source>
</evidence>